<reference evidence="1 2" key="1">
    <citation type="submission" date="2024-01" db="EMBL/GenBank/DDBJ databases">
        <title>Genome assemblies of Stephania.</title>
        <authorList>
            <person name="Yang L."/>
        </authorList>
    </citation>
    <scope>NUCLEOTIDE SEQUENCE [LARGE SCALE GENOMIC DNA]</scope>
    <source>
        <strain evidence="1">QJT</strain>
        <tissue evidence="1">Leaf</tissue>
    </source>
</reference>
<evidence type="ECO:0000313" key="2">
    <source>
        <dbReference type="Proteomes" id="UP001417504"/>
    </source>
</evidence>
<evidence type="ECO:0000313" key="1">
    <source>
        <dbReference type="EMBL" id="KAK9136739.1"/>
    </source>
</evidence>
<accession>A0AAP0JMU1</accession>
<dbReference type="AlphaFoldDB" id="A0AAP0JMU1"/>
<keyword evidence="2" id="KW-1185">Reference proteome</keyword>
<name>A0AAP0JMU1_9MAGN</name>
<sequence length="211" mass="24967">MTVGVTDIALWILKCQDHRFKTPTDKRAQLEKLLNPVADQVFEQMLETTQRITDYSAHPYMFEFHNDRPLTYMEFVVAYNLLVRVYRDGPWRRPLPQSVHRKKAYEMLLILNNESAKSIDEQREMISNLLYGISDHIFRDLFPEFVVRWDNVVFNSFPATIYIDSRARSSSIDEKVIDTLLVFDWKVLESLRFWDDDDEGADHEEGNVRGE</sequence>
<protein>
    <submittedName>
        <fullName evidence="1">Uncharacterized protein</fullName>
    </submittedName>
</protein>
<gene>
    <name evidence="1" type="ORF">Sjap_007333</name>
</gene>
<dbReference type="EMBL" id="JBBNAE010000003">
    <property type="protein sequence ID" value="KAK9136739.1"/>
    <property type="molecule type" value="Genomic_DNA"/>
</dbReference>
<comment type="caution">
    <text evidence="1">The sequence shown here is derived from an EMBL/GenBank/DDBJ whole genome shotgun (WGS) entry which is preliminary data.</text>
</comment>
<organism evidence="1 2">
    <name type="scientific">Stephania japonica</name>
    <dbReference type="NCBI Taxonomy" id="461633"/>
    <lineage>
        <taxon>Eukaryota</taxon>
        <taxon>Viridiplantae</taxon>
        <taxon>Streptophyta</taxon>
        <taxon>Embryophyta</taxon>
        <taxon>Tracheophyta</taxon>
        <taxon>Spermatophyta</taxon>
        <taxon>Magnoliopsida</taxon>
        <taxon>Ranunculales</taxon>
        <taxon>Menispermaceae</taxon>
        <taxon>Menispermoideae</taxon>
        <taxon>Cissampelideae</taxon>
        <taxon>Stephania</taxon>
    </lineage>
</organism>
<proteinExistence type="predicted"/>
<dbReference type="Proteomes" id="UP001417504">
    <property type="component" value="Unassembled WGS sequence"/>
</dbReference>